<comment type="subcellular location">
    <subcellularLocation>
        <location evidence="2">Cytoplasm</location>
    </subcellularLocation>
    <subcellularLocation>
        <location evidence="1">Nucleus</location>
    </subcellularLocation>
</comment>
<evidence type="ECO:0000256" key="4">
    <source>
        <dbReference type="ARBA" id="ARBA00022801"/>
    </source>
</evidence>
<keyword evidence="4" id="KW-0378">Hydrolase</keyword>
<dbReference type="PANTHER" id="PTHR47090:SF2">
    <property type="entry name" value="PROTEIN EDS1-RELATED"/>
    <property type="match status" value="1"/>
</dbReference>
<keyword evidence="5" id="KW-0611">Plant defense</keyword>
<evidence type="ECO:0000313" key="9">
    <source>
        <dbReference type="EMBL" id="KAK8489760.1"/>
    </source>
</evidence>
<dbReference type="InterPro" id="IPR044214">
    <property type="entry name" value="EDS1-like"/>
</dbReference>
<feature type="domain" description="Fungal lipase-type" evidence="7">
    <location>
        <begin position="96"/>
        <end position="205"/>
    </location>
</feature>
<feature type="domain" description="EDS1 EP" evidence="8">
    <location>
        <begin position="416"/>
        <end position="596"/>
    </location>
</feature>
<evidence type="ECO:0000256" key="5">
    <source>
        <dbReference type="ARBA" id="ARBA00022821"/>
    </source>
</evidence>
<dbReference type="InterPro" id="IPR041266">
    <property type="entry name" value="EDS1_EP"/>
</dbReference>
<dbReference type="CDD" id="cd00519">
    <property type="entry name" value="Lipase_3"/>
    <property type="match status" value="1"/>
</dbReference>
<evidence type="ECO:0000259" key="8">
    <source>
        <dbReference type="Pfam" id="PF18117"/>
    </source>
</evidence>
<evidence type="ECO:0000256" key="3">
    <source>
        <dbReference type="ARBA" id="ARBA00022490"/>
    </source>
</evidence>
<dbReference type="Proteomes" id="UP001396334">
    <property type="component" value="Unassembled WGS sequence"/>
</dbReference>
<evidence type="ECO:0000259" key="7">
    <source>
        <dbReference type="Pfam" id="PF01764"/>
    </source>
</evidence>
<dbReference type="PANTHER" id="PTHR47090">
    <property type="entry name" value="PROTEIN EDS1-RELATED"/>
    <property type="match status" value="1"/>
</dbReference>
<evidence type="ECO:0000256" key="2">
    <source>
        <dbReference type="ARBA" id="ARBA00004496"/>
    </source>
</evidence>
<protein>
    <recommendedName>
        <fullName evidence="11">Protein EDS1L-like</fullName>
    </recommendedName>
</protein>
<dbReference type="Gene3D" id="3.40.50.1820">
    <property type="entry name" value="alpha/beta hydrolase"/>
    <property type="match status" value="1"/>
</dbReference>
<dbReference type="SUPFAM" id="SSF53474">
    <property type="entry name" value="alpha/beta-Hydrolases"/>
    <property type="match status" value="1"/>
</dbReference>
<evidence type="ECO:0008006" key="11">
    <source>
        <dbReference type="Google" id="ProtNLM"/>
    </source>
</evidence>
<name>A0ABR2A9S2_9ROSI</name>
<proteinExistence type="predicted"/>
<dbReference type="EMBL" id="JBBPBN010000301">
    <property type="protein sequence ID" value="KAK8489760.1"/>
    <property type="molecule type" value="Genomic_DNA"/>
</dbReference>
<keyword evidence="6" id="KW-0539">Nucleus</keyword>
<evidence type="ECO:0000313" key="10">
    <source>
        <dbReference type="Proteomes" id="UP001396334"/>
    </source>
</evidence>
<evidence type="ECO:0000256" key="6">
    <source>
        <dbReference type="ARBA" id="ARBA00023242"/>
    </source>
</evidence>
<keyword evidence="10" id="KW-1185">Reference proteome</keyword>
<keyword evidence="3" id="KW-0963">Cytoplasm</keyword>
<accession>A0ABR2A9S2</accession>
<evidence type="ECO:0000256" key="1">
    <source>
        <dbReference type="ARBA" id="ARBA00004123"/>
    </source>
</evidence>
<dbReference type="Pfam" id="PF18117">
    <property type="entry name" value="EDS1_EP"/>
    <property type="match status" value="1"/>
</dbReference>
<dbReference type="Pfam" id="PF01764">
    <property type="entry name" value="Lipase_3"/>
    <property type="match status" value="1"/>
</dbReference>
<comment type="caution">
    <text evidence="9">The sequence shown here is derived from an EMBL/GenBank/DDBJ whole genome shotgun (WGS) entry which is preliminary data.</text>
</comment>
<gene>
    <name evidence="9" type="ORF">V6N11_046827</name>
</gene>
<dbReference type="InterPro" id="IPR002921">
    <property type="entry name" value="Fungal_lipase-type"/>
</dbReference>
<reference evidence="9 10" key="1">
    <citation type="journal article" date="2024" name="G3 (Bethesda)">
        <title>Genome assembly of Hibiscus sabdariffa L. provides insights into metabolisms of medicinal natural products.</title>
        <authorList>
            <person name="Kim T."/>
        </authorList>
    </citation>
    <scope>NUCLEOTIDE SEQUENCE [LARGE SCALE GENOMIC DNA]</scope>
    <source>
        <strain evidence="9">TK-2024</strain>
        <tissue evidence="9">Old leaves</tissue>
    </source>
</reference>
<dbReference type="InterPro" id="IPR029058">
    <property type="entry name" value="AB_hydrolase_fold"/>
</dbReference>
<sequence length="650" mass="73828">MGSFTLAEISGFSEEVIKRACLIAMAAHKSPENLFFVEHSLTSSDVFISFPGSWSVPHWFTRQPFGEIKVDQSDLLCPKGNDKVATSLRSIGRDELATVNEGFLRRFEMILATSSLQTEVEKAIAEKKKIVFTGHSSGGAVAIVATVWFLEQHLKPERTSMWPLCVTFGSPLVGDFIFNHALTRENWSQYFLHFVMRYDIVPRILLAPLSSMGQELEQILCLLSQKATFSIQGSIVEASKFYETVMRNASAVASHAACRLMGNTNPILETFASFIELSPYRPCGTFVFCTGHRKLVLVRNADAVLQLLFYSSQLCSENEIKSVAERSLNDHFNYLNELQESLNKPLVQLDRLEGLPLSSNGATAANIPTDMALNDLGLSARARLCLRAAGEHEKQKLSNQQRMDSKKKDIESGLHSLEDYKNKSALCNVGYYDAFRISKDEDDFKANVKRLELTGIWDEIIEMLNRYELPEGFESRKDWIELATKYRWMVEPLDIANYYRHAKNEDTGPYMYKGRPRRYKYTQRWREHALRWPVGSSGESCFWAEVEELLLYTTTKPEAFEDIRERTINLERKLEEWFRSNQIGNDVFLKDSSLTKCCFILMLAMSSLIGHMAVPTVSSNVYSYSVVVLKWYVAIATGDGDAKRGRASID</sequence>
<organism evidence="9 10">
    <name type="scientific">Hibiscus sabdariffa</name>
    <name type="common">roselle</name>
    <dbReference type="NCBI Taxonomy" id="183260"/>
    <lineage>
        <taxon>Eukaryota</taxon>
        <taxon>Viridiplantae</taxon>
        <taxon>Streptophyta</taxon>
        <taxon>Embryophyta</taxon>
        <taxon>Tracheophyta</taxon>
        <taxon>Spermatophyta</taxon>
        <taxon>Magnoliopsida</taxon>
        <taxon>eudicotyledons</taxon>
        <taxon>Gunneridae</taxon>
        <taxon>Pentapetalae</taxon>
        <taxon>rosids</taxon>
        <taxon>malvids</taxon>
        <taxon>Malvales</taxon>
        <taxon>Malvaceae</taxon>
        <taxon>Malvoideae</taxon>
        <taxon>Hibiscus</taxon>
    </lineage>
</organism>